<dbReference type="EMBL" id="DS990637">
    <property type="protein sequence ID" value="EGC43852.1"/>
    <property type="molecule type" value="Genomic_DNA"/>
</dbReference>
<evidence type="ECO:0000313" key="1">
    <source>
        <dbReference type="EMBL" id="EGC43852.1"/>
    </source>
</evidence>
<gene>
    <name evidence="1" type="ORF">HCEG_03067</name>
</gene>
<dbReference type="Proteomes" id="UP000008142">
    <property type="component" value="Unassembled WGS sequence"/>
</dbReference>
<name>F0UBF1_AJEC8</name>
<accession>F0UBF1</accession>
<dbReference type="AlphaFoldDB" id="F0UBF1"/>
<proteinExistence type="predicted"/>
<reference evidence="2" key="1">
    <citation type="submission" date="2008-07" db="EMBL/GenBank/DDBJ databases">
        <title>Annotation of Ajellomyces capsulatus strain H88.</title>
        <authorList>
            <person name="Champion M."/>
            <person name="Cuomo C."/>
            <person name="Ma L.-J."/>
            <person name="Henn M.R."/>
            <person name="Sil A."/>
            <person name="Goldman B."/>
            <person name="Young S.K."/>
            <person name="Kodira C.D."/>
            <person name="Zeng Q."/>
            <person name="Koehrsen M."/>
            <person name="Alvarado L."/>
            <person name="Berlin A."/>
            <person name="Borenstein D."/>
            <person name="Chen Z."/>
            <person name="Engels R."/>
            <person name="Freedman E."/>
            <person name="Gellesch M."/>
            <person name="Goldberg J."/>
            <person name="Griggs A."/>
            <person name="Gujja S."/>
            <person name="Heiman D."/>
            <person name="Hepburn T."/>
            <person name="Howarth C."/>
            <person name="Jen D."/>
            <person name="Larson L."/>
            <person name="Lewis B."/>
            <person name="Mehta T."/>
            <person name="Park D."/>
            <person name="Pearson M."/>
            <person name="Roberts A."/>
            <person name="Saif S."/>
            <person name="Shea T."/>
            <person name="Shenoy N."/>
            <person name="Sisk P."/>
            <person name="Stolte C."/>
            <person name="Sykes S."/>
            <person name="Walk T."/>
            <person name="White J."/>
            <person name="Yandava C."/>
            <person name="Klein B."/>
            <person name="McEwen J.G."/>
            <person name="Puccia R."/>
            <person name="Goldman G.H."/>
            <person name="Felipe M.S."/>
            <person name="Nino-Vega G."/>
            <person name="San-Blas G."/>
            <person name="Taylor J."/>
            <person name="Mendoza L."/>
            <person name="Galagan J."/>
            <person name="Nusbaum C."/>
            <person name="Birren B."/>
        </authorList>
    </citation>
    <scope>NUCLEOTIDE SEQUENCE [LARGE SCALE GENOMIC DNA]</scope>
    <source>
        <strain evidence="2">H88</strain>
    </source>
</reference>
<dbReference type="HOGENOM" id="CLU_2454198_0_0_1"/>
<evidence type="ECO:0000313" key="2">
    <source>
        <dbReference type="Proteomes" id="UP000008142"/>
    </source>
</evidence>
<sequence length="95" mass="10260">MQLAPILWEEQDLPVVQTNPPAIEKGKRSGAGETNELGLLGSLAARSGCGCSNWVRLRQPTTTKLPHPNSPSYPGYPVLTVPRPIVAPVLPWISH</sequence>
<organism evidence="2">
    <name type="scientific">Ajellomyces capsulatus (strain H88)</name>
    <name type="common">Darling's disease fungus</name>
    <name type="synonym">Histoplasma capsulatum</name>
    <dbReference type="NCBI Taxonomy" id="544711"/>
    <lineage>
        <taxon>Eukaryota</taxon>
        <taxon>Fungi</taxon>
        <taxon>Dikarya</taxon>
        <taxon>Ascomycota</taxon>
        <taxon>Pezizomycotina</taxon>
        <taxon>Eurotiomycetes</taxon>
        <taxon>Eurotiomycetidae</taxon>
        <taxon>Onygenales</taxon>
        <taxon>Ajellomycetaceae</taxon>
        <taxon>Histoplasma</taxon>
    </lineage>
</organism>
<protein>
    <submittedName>
        <fullName evidence="1">Predicted protein</fullName>
    </submittedName>
</protein>